<name>A0A6L8Q6E7_9ACTN</name>
<sequence length="73" mass="7727">MKELNIREVIGLIADSLAEGDRATVAIERKEGGEGCGLNVLKSPSYVLDAVQDNGYYAAPDFGGTVIAAEEVR</sequence>
<organism evidence="1 2">
    <name type="scientific">Adlercreutzia equolifaciens</name>
    <dbReference type="NCBI Taxonomy" id="446660"/>
    <lineage>
        <taxon>Bacteria</taxon>
        <taxon>Bacillati</taxon>
        <taxon>Actinomycetota</taxon>
        <taxon>Coriobacteriia</taxon>
        <taxon>Eggerthellales</taxon>
        <taxon>Eggerthellaceae</taxon>
        <taxon>Adlercreutzia</taxon>
    </lineage>
</organism>
<dbReference type="EMBL" id="VJNE01000024">
    <property type="protein sequence ID" value="MZG28873.1"/>
    <property type="molecule type" value="Genomic_DNA"/>
</dbReference>
<protein>
    <submittedName>
        <fullName evidence="1">Uncharacterized protein</fullName>
    </submittedName>
</protein>
<accession>A0A6L8Q6E7</accession>
<gene>
    <name evidence="1" type="ORF">FM068_09830</name>
</gene>
<reference evidence="1 2" key="1">
    <citation type="submission" date="2019-07" db="EMBL/GenBank/DDBJ databases">
        <title>Draft genome sequence of Adlercreutzia equolifaciens IPLA 37004, a human intestinal strain that does not produces equol from daidzein.</title>
        <authorList>
            <person name="Vazquez L."/>
            <person name="Florez A.B."/>
            <person name="Mayo B."/>
        </authorList>
    </citation>
    <scope>NUCLEOTIDE SEQUENCE [LARGE SCALE GENOMIC DNA]</scope>
    <source>
        <strain evidence="1 2">IPLA 37004</strain>
    </source>
</reference>
<dbReference type="AlphaFoldDB" id="A0A6L8Q6E7"/>
<comment type="caution">
    <text evidence="1">The sequence shown here is derived from an EMBL/GenBank/DDBJ whole genome shotgun (WGS) entry which is preliminary data.</text>
</comment>
<dbReference type="Proteomes" id="UP000472380">
    <property type="component" value="Unassembled WGS sequence"/>
</dbReference>
<dbReference type="RefSeq" id="WP_160345592.1">
    <property type="nucleotide sequence ID" value="NZ_VJNE01000024.1"/>
</dbReference>
<evidence type="ECO:0000313" key="1">
    <source>
        <dbReference type="EMBL" id="MZG28873.1"/>
    </source>
</evidence>
<proteinExistence type="predicted"/>
<evidence type="ECO:0000313" key="2">
    <source>
        <dbReference type="Proteomes" id="UP000472380"/>
    </source>
</evidence>